<protein>
    <recommendedName>
        <fullName evidence="4">SMP-30/Gluconolactonase/LRE-like region domain-containing protein</fullName>
    </recommendedName>
</protein>
<name>A0A660S8L1_UNCT6</name>
<dbReference type="Proteomes" id="UP000282321">
    <property type="component" value="Unassembled WGS sequence"/>
</dbReference>
<dbReference type="SUPFAM" id="SSF63829">
    <property type="entry name" value="Calcium-dependent phosphotriesterase"/>
    <property type="match status" value="1"/>
</dbReference>
<evidence type="ECO:0000313" key="3">
    <source>
        <dbReference type="Proteomes" id="UP000282321"/>
    </source>
</evidence>
<comment type="caution">
    <text evidence="2">The sequence shown here is derived from an EMBL/GenBank/DDBJ whole genome shotgun (WGS) entry which is preliminary data.</text>
</comment>
<dbReference type="EMBL" id="QNBC01000046">
    <property type="protein sequence ID" value="RKX66351.1"/>
    <property type="molecule type" value="Genomic_DNA"/>
</dbReference>
<dbReference type="PANTHER" id="PTHR40274">
    <property type="entry name" value="VIRGINIAMYCIN B LYASE"/>
    <property type="match status" value="1"/>
</dbReference>
<evidence type="ECO:0008006" key="4">
    <source>
        <dbReference type="Google" id="ProtNLM"/>
    </source>
</evidence>
<dbReference type="InterPro" id="IPR051344">
    <property type="entry name" value="Vgb"/>
</dbReference>
<dbReference type="PROSITE" id="PS51257">
    <property type="entry name" value="PROKAR_LIPOPROTEIN"/>
    <property type="match status" value="1"/>
</dbReference>
<dbReference type="InterPro" id="IPR015943">
    <property type="entry name" value="WD40/YVTN_repeat-like_dom_sf"/>
</dbReference>
<reference evidence="2 3" key="1">
    <citation type="submission" date="2018-06" db="EMBL/GenBank/DDBJ databases">
        <title>Extensive metabolic versatility and redundancy in microbially diverse, dynamic hydrothermal sediments.</title>
        <authorList>
            <person name="Dombrowski N."/>
            <person name="Teske A."/>
            <person name="Baker B.J."/>
        </authorList>
    </citation>
    <scope>NUCLEOTIDE SEQUENCE [LARGE SCALE GENOMIC DNA]</scope>
    <source>
        <strain evidence="2">B35_G9</strain>
    </source>
</reference>
<evidence type="ECO:0000313" key="2">
    <source>
        <dbReference type="EMBL" id="RKX66351.1"/>
    </source>
</evidence>
<feature type="signal peptide" evidence="1">
    <location>
        <begin position="1"/>
        <end position="24"/>
    </location>
</feature>
<gene>
    <name evidence="2" type="ORF">DRP44_04290</name>
</gene>
<dbReference type="Gene3D" id="2.130.10.10">
    <property type="entry name" value="YVTN repeat-like/Quinoprotein amine dehydrogenase"/>
    <property type="match status" value="2"/>
</dbReference>
<feature type="chain" id="PRO_5024914143" description="SMP-30/Gluconolactonase/LRE-like region domain-containing protein" evidence="1">
    <location>
        <begin position="25"/>
        <end position="352"/>
    </location>
</feature>
<dbReference type="AlphaFoldDB" id="A0A660S8L1"/>
<accession>A0A660S8L1</accession>
<proteinExistence type="predicted"/>
<dbReference type="PANTHER" id="PTHR40274:SF3">
    <property type="entry name" value="VIRGINIAMYCIN B LYASE"/>
    <property type="match status" value="1"/>
</dbReference>
<dbReference type="Pfam" id="PF24684">
    <property type="entry name" value="Vgb_lyase"/>
    <property type="match status" value="1"/>
</dbReference>
<sequence>MTKKHTLLSIIALFLFAVTMTAFTGCKKDESLIKGNLMYYQVDKYPIALAIGSDDIVWVACEEGQSVLEIASNGEILNTYALSSKPMDLAIDGSGQVWIPISNGNLLKLDPTTGNIDSFTISLSPKHITIDSYGNIWIGGDNMIKKVGANGNILATVNFNGSLHNMVIGPQNNVWLLINSYENEDKILEISTNGTILKTLLNPTRAWDLSFDHDGHLLLYDIHGPRLVQLNSNGEINAELSFGDQSNGAGSMPRGIAIASDGTIWTVNSATITAISSELSGIVESYDNGNTTVSGIAMVPKAIAIDSKGNVWLAIANDWEATQSVEENTSIGRLTRVAHGPQFFPITGPVWP</sequence>
<keyword evidence="1" id="KW-0732">Signal</keyword>
<organism evidence="2 3">
    <name type="scientific">candidate division TA06 bacterium</name>
    <dbReference type="NCBI Taxonomy" id="2250710"/>
    <lineage>
        <taxon>Bacteria</taxon>
        <taxon>Bacteria division TA06</taxon>
    </lineage>
</organism>
<evidence type="ECO:0000256" key="1">
    <source>
        <dbReference type="SAM" id="SignalP"/>
    </source>
</evidence>